<dbReference type="Pfam" id="PF12259">
    <property type="entry name" value="Baculo_F"/>
    <property type="match status" value="1"/>
</dbReference>
<sequence length="214" mass="24574">MSQVNQLTLTALAASNMIQELRSVRESLLDTITDIYHGRFNFHLLSPEQLRNELGIIASQISKELALPIENILATLESIYHLLTIKARICEEYLLFEIKVPLNSRDSFEIFHLIPVPTKINNSKMVNTILISKYVAINLAKDAYIVMGIDEISSCSQQNDKYICQLKKPVYHLSQDEKFRDFDNSKQQCKTVVDSCNNKWTELNDINKIDILLL</sequence>
<dbReference type="AlphaFoldDB" id="A0AAV1KLM9"/>
<dbReference type="Proteomes" id="UP001314205">
    <property type="component" value="Unassembled WGS sequence"/>
</dbReference>
<accession>A0AAV1KLM9</accession>
<organism evidence="1 2">
    <name type="scientific">Parnassius mnemosyne</name>
    <name type="common">clouded apollo</name>
    <dbReference type="NCBI Taxonomy" id="213953"/>
    <lineage>
        <taxon>Eukaryota</taxon>
        <taxon>Metazoa</taxon>
        <taxon>Ecdysozoa</taxon>
        <taxon>Arthropoda</taxon>
        <taxon>Hexapoda</taxon>
        <taxon>Insecta</taxon>
        <taxon>Pterygota</taxon>
        <taxon>Neoptera</taxon>
        <taxon>Endopterygota</taxon>
        <taxon>Lepidoptera</taxon>
        <taxon>Glossata</taxon>
        <taxon>Ditrysia</taxon>
        <taxon>Papilionoidea</taxon>
        <taxon>Papilionidae</taxon>
        <taxon>Parnassiinae</taxon>
        <taxon>Parnassini</taxon>
        <taxon>Parnassius</taxon>
        <taxon>Driopa</taxon>
    </lineage>
</organism>
<comment type="caution">
    <text evidence="1">The sequence shown here is derived from an EMBL/GenBank/DDBJ whole genome shotgun (WGS) entry which is preliminary data.</text>
</comment>
<dbReference type="InterPro" id="IPR022048">
    <property type="entry name" value="Envelope_fusion-like"/>
</dbReference>
<dbReference type="EMBL" id="CAVLGL010000057">
    <property type="protein sequence ID" value="CAK1583973.1"/>
    <property type="molecule type" value="Genomic_DNA"/>
</dbReference>
<keyword evidence="2" id="KW-1185">Reference proteome</keyword>
<reference evidence="1 2" key="1">
    <citation type="submission" date="2023-11" db="EMBL/GenBank/DDBJ databases">
        <authorList>
            <person name="Hedman E."/>
            <person name="Englund M."/>
            <person name="Stromberg M."/>
            <person name="Nyberg Akerstrom W."/>
            <person name="Nylinder S."/>
            <person name="Jareborg N."/>
            <person name="Kallberg Y."/>
            <person name="Kronander E."/>
        </authorList>
    </citation>
    <scope>NUCLEOTIDE SEQUENCE [LARGE SCALE GENOMIC DNA]</scope>
</reference>
<evidence type="ECO:0000313" key="1">
    <source>
        <dbReference type="EMBL" id="CAK1583973.1"/>
    </source>
</evidence>
<proteinExistence type="predicted"/>
<evidence type="ECO:0000313" key="2">
    <source>
        <dbReference type="Proteomes" id="UP001314205"/>
    </source>
</evidence>
<gene>
    <name evidence="1" type="ORF">PARMNEM_LOCUS5305</name>
</gene>
<protein>
    <submittedName>
        <fullName evidence="1">Uncharacterized protein</fullName>
    </submittedName>
</protein>
<name>A0AAV1KLM9_9NEOP</name>